<feature type="region of interest" description="Disordered" evidence="1">
    <location>
        <begin position="22"/>
        <end position="74"/>
    </location>
</feature>
<sequence>MSDAAAALFCSRWLPLSSDYSHYGRTRVRDTPETRPSFLPDTRRCSTPYPHSLPPLRRREAGNGKGEGSEKKEK</sequence>
<reference evidence="2 3" key="1">
    <citation type="submission" date="2021-06" db="EMBL/GenBank/DDBJ databases">
        <title>Caerostris extrusa draft genome.</title>
        <authorList>
            <person name="Kono N."/>
            <person name="Arakawa K."/>
        </authorList>
    </citation>
    <scope>NUCLEOTIDE SEQUENCE [LARGE SCALE GENOMIC DNA]</scope>
</reference>
<accession>A0AAV4SAV5</accession>
<protein>
    <submittedName>
        <fullName evidence="2">Uncharacterized protein</fullName>
    </submittedName>
</protein>
<dbReference type="AlphaFoldDB" id="A0AAV4SAV5"/>
<proteinExistence type="predicted"/>
<feature type="compositionally biased region" description="Basic and acidic residues" evidence="1">
    <location>
        <begin position="57"/>
        <end position="74"/>
    </location>
</feature>
<evidence type="ECO:0000256" key="1">
    <source>
        <dbReference type="SAM" id="MobiDB-lite"/>
    </source>
</evidence>
<dbReference type="Proteomes" id="UP001054945">
    <property type="component" value="Unassembled WGS sequence"/>
</dbReference>
<organism evidence="2 3">
    <name type="scientific">Caerostris extrusa</name>
    <name type="common">Bark spider</name>
    <name type="synonym">Caerostris bankana</name>
    <dbReference type="NCBI Taxonomy" id="172846"/>
    <lineage>
        <taxon>Eukaryota</taxon>
        <taxon>Metazoa</taxon>
        <taxon>Ecdysozoa</taxon>
        <taxon>Arthropoda</taxon>
        <taxon>Chelicerata</taxon>
        <taxon>Arachnida</taxon>
        <taxon>Araneae</taxon>
        <taxon>Araneomorphae</taxon>
        <taxon>Entelegynae</taxon>
        <taxon>Araneoidea</taxon>
        <taxon>Araneidae</taxon>
        <taxon>Caerostris</taxon>
    </lineage>
</organism>
<gene>
    <name evidence="2" type="ORF">CEXT_430811</name>
</gene>
<name>A0AAV4SAV5_CAEEX</name>
<dbReference type="EMBL" id="BPLR01009200">
    <property type="protein sequence ID" value="GIY30276.1"/>
    <property type="molecule type" value="Genomic_DNA"/>
</dbReference>
<evidence type="ECO:0000313" key="3">
    <source>
        <dbReference type="Proteomes" id="UP001054945"/>
    </source>
</evidence>
<evidence type="ECO:0000313" key="2">
    <source>
        <dbReference type="EMBL" id="GIY30276.1"/>
    </source>
</evidence>
<comment type="caution">
    <text evidence="2">The sequence shown here is derived from an EMBL/GenBank/DDBJ whole genome shotgun (WGS) entry which is preliminary data.</text>
</comment>
<keyword evidence="3" id="KW-1185">Reference proteome</keyword>